<keyword evidence="1" id="KW-0812">Transmembrane</keyword>
<feature type="transmembrane region" description="Helical" evidence="1">
    <location>
        <begin position="12"/>
        <end position="33"/>
    </location>
</feature>
<gene>
    <name evidence="2" type="ORF">DF3PB_4700004</name>
</gene>
<reference evidence="2" key="1">
    <citation type="submission" date="2018-07" db="EMBL/GenBank/DDBJ databases">
        <authorList>
            <person name="Quirk P.G."/>
            <person name="Krulwich T.A."/>
        </authorList>
    </citation>
    <scope>NUCLEOTIDE SEQUENCE</scope>
</reference>
<accession>A0A380TIT2</accession>
<name>A0A380TIT2_9ZZZZ</name>
<dbReference type="EMBL" id="UIDG01000413">
    <property type="protein sequence ID" value="SUS07611.1"/>
    <property type="molecule type" value="Genomic_DNA"/>
</dbReference>
<keyword evidence="1" id="KW-0472">Membrane</keyword>
<protein>
    <submittedName>
        <fullName evidence="2">Uncharacterized protein</fullName>
    </submittedName>
</protein>
<keyword evidence="1" id="KW-1133">Transmembrane helix</keyword>
<dbReference type="AlphaFoldDB" id="A0A380TIT2"/>
<proteinExistence type="predicted"/>
<sequence length="49" mass="5061">MPSRQSSLGDVIADSLGIAAGIASGALALMFVFTKARVSLRADTRHADD</sequence>
<evidence type="ECO:0000256" key="1">
    <source>
        <dbReference type="SAM" id="Phobius"/>
    </source>
</evidence>
<organism evidence="2">
    <name type="scientific">metagenome</name>
    <dbReference type="NCBI Taxonomy" id="256318"/>
    <lineage>
        <taxon>unclassified sequences</taxon>
        <taxon>metagenomes</taxon>
    </lineage>
</organism>
<evidence type="ECO:0000313" key="2">
    <source>
        <dbReference type="EMBL" id="SUS07611.1"/>
    </source>
</evidence>